<dbReference type="CDD" id="cd00462">
    <property type="entry name" value="PTH"/>
    <property type="match status" value="1"/>
</dbReference>
<keyword evidence="2" id="KW-0820">tRNA-binding</keyword>
<gene>
    <name evidence="9" type="ORF">COV30_00405</name>
</gene>
<dbReference type="NCBIfam" id="TIGR00447">
    <property type="entry name" value="pth"/>
    <property type="match status" value="1"/>
</dbReference>
<evidence type="ECO:0000256" key="1">
    <source>
        <dbReference type="ARBA" id="ARBA00013260"/>
    </source>
</evidence>
<dbReference type="InterPro" id="IPR001328">
    <property type="entry name" value="Pept_tRNA_hydro"/>
</dbReference>
<evidence type="ECO:0000256" key="6">
    <source>
        <dbReference type="ARBA" id="ARBA00050038"/>
    </source>
</evidence>
<dbReference type="PANTHER" id="PTHR17224:SF1">
    <property type="entry name" value="PEPTIDYL-TRNA HYDROLASE"/>
    <property type="match status" value="1"/>
</dbReference>
<comment type="catalytic activity">
    <reaction evidence="7">
        <text>an N-acyl-L-alpha-aminoacyl-tRNA + H2O = an N-acyl-L-amino acid + a tRNA + H(+)</text>
        <dbReference type="Rhea" id="RHEA:54448"/>
        <dbReference type="Rhea" id="RHEA-COMP:10123"/>
        <dbReference type="Rhea" id="RHEA-COMP:13883"/>
        <dbReference type="ChEBI" id="CHEBI:15377"/>
        <dbReference type="ChEBI" id="CHEBI:15378"/>
        <dbReference type="ChEBI" id="CHEBI:59874"/>
        <dbReference type="ChEBI" id="CHEBI:78442"/>
        <dbReference type="ChEBI" id="CHEBI:138191"/>
        <dbReference type="EC" id="3.1.1.29"/>
    </reaction>
</comment>
<dbReference type="SUPFAM" id="SSF53178">
    <property type="entry name" value="Peptidyl-tRNA hydrolase-like"/>
    <property type="match status" value="1"/>
</dbReference>
<dbReference type="PANTHER" id="PTHR17224">
    <property type="entry name" value="PEPTIDYL-TRNA HYDROLASE"/>
    <property type="match status" value="1"/>
</dbReference>
<evidence type="ECO:0000313" key="9">
    <source>
        <dbReference type="EMBL" id="PIR42070.1"/>
    </source>
</evidence>
<reference evidence="9 10" key="1">
    <citation type="submission" date="2017-09" db="EMBL/GenBank/DDBJ databases">
        <title>Depth-based differentiation of microbial function through sediment-hosted aquifers and enrichment of novel symbionts in the deep terrestrial subsurface.</title>
        <authorList>
            <person name="Probst A.J."/>
            <person name="Ladd B."/>
            <person name="Jarett J.K."/>
            <person name="Geller-Mcgrath D.E."/>
            <person name="Sieber C.M."/>
            <person name="Emerson J.B."/>
            <person name="Anantharaman K."/>
            <person name="Thomas B.C."/>
            <person name="Malmstrom R."/>
            <person name="Stieglmeier M."/>
            <person name="Klingl A."/>
            <person name="Woyke T."/>
            <person name="Ryan C.M."/>
            <person name="Banfield J.F."/>
        </authorList>
    </citation>
    <scope>NUCLEOTIDE SEQUENCE [LARGE SCALE GENOMIC DNA]</scope>
    <source>
        <strain evidence="9">CG10_big_fil_rev_8_21_14_0_10_37_15</strain>
    </source>
</reference>
<evidence type="ECO:0000256" key="7">
    <source>
        <dbReference type="RuleBase" id="RU000673"/>
    </source>
</evidence>
<comment type="caution">
    <text evidence="9">The sequence shown here is derived from an EMBL/GenBank/DDBJ whole genome shotgun (WGS) entry which is preliminary data.</text>
</comment>
<dbReference type="InterPro" id="IPR036416">
    <property type="entry name" value="Pept_tRNA_hydro_sf"/>
</dbReference>
<evidence type="ECO:0000256" key="3">
    <source>
        <dbReference type="ARBA" id="ARBA00022801"/>
    </source>
</evidence>
<accession>A0A2H0R6G0</accession>
<dbReference type="Proteomes" id="UP000230208">
    <property type="component" value="Unassembled WGS sequence"/>
</dbReference>
<evidence type="ECO:0000313" key="10">
    <source>
        <dbReference type="Proteomes" id="UP000230208"/>
    </source>
</evidence>
<name>A0A2H0R6G0_9BACT</name>
<proteinExistence type="inferred from homology"/>
<dbReference type="GO" id="GO:0000049">
    <property type="term" value="F:tRNA binding"/>
    <property type="evidence" value="ECO:0007669"/>
    <property type="project" value="UniProtKB-KW"/>
</dbReference>
<dbReference type="InterPro" id="IPR018171">
    <property type="entry name" value="Pept_tRNA_hydro_CS"/>
</dbReference>
<dbReference type="AlphaFoldDB" id="A0A2H0R6G0"/>
<dbReference type="PROSITE" id="PS01195">
    <property type="entry name" value="PEPT_TRNA_HYDROL_1"/>
    <property type="match status" value="1"/>
</dbReference>
<sequence length="202" mass="23241">MTSTKLILGIGNPDENYQNTRHNVGFMFLDYFARRSLGEDESAKTTNNKIIWEFDKKSNSLISKIKLAKPSAVLYLAKPLCYVNKSGEAIIKLAKFYKIKPENIIVIQDDLDIEFGNFKNSFGKNSGGHKGIESVIKSLKTKKFHRLRIGIAIRALKKVRKQTDKKRDVFIMNFVLSKFSSKDMEMIKKIFPEAYKRLLQII</sequence>
<dbReference type="Gene3D" id="3.40.50.1470">
    <property type="entry name" value="Peptidyl-tRNA hydrolase"/>
    <property type="match status" value="1"/>
</dbReference>
<comment type="similarity">
    <text evidence="5 8">Belongs to the PTH family.</text>
</comment>
<dbReference type="EMBL" id="PCXP01000004">
    <property type="protein sequence ID" value="PIR42070.1"/>
    <property type="molecule type" value="Genomic_DNA"/>
</dbReference>
<evidence type="ECO:0000256" key="4">
    <source>
        <dbReference type="ARBA" id="ARBA00022884"/>
    </source>
</evidence>
<evidence type="ECO:0000256" key="8">
    <source>
        <dbReference type="RuleBase" id="RU004320"/>
    </source>
</evidence>
<evidence type="ECO:0000256" key="2">
    <source>
        <dbReference type="ARBA" id="ARBA00022555"/>
    </source>
</evidence>
<dbReference type="GO" id="GO:0004045">
    <property type="term" value="F:peptidyl-tRNA hydrolase activity"/>
    <property type="evidence" value="ECO:0007669"/>
    <property type="project" value="UniProtKB-EC"/>
</dbReference>
<dbReference type="Pfam" id="PF01195">
    <property type="entry name" value="Pept_tRNA_hydro"/>
    <property type="match status" value="1"/>
</dbReference>
<evidence type="ECO:0000256" key="5">
    <source>
        <dbReference type="ARBA" id="ARBA00038063"/>
    </source>
</evidence>
<protein>
    <recommendedName>
        <fullName evidence="6 7">Peptidyl-tRNA hydrolase</fullName>
        <ecNumber evidence="1 7">3.1.1.29</ecNumber>
    </recommendedName>
</protein>
<keyword evidence="4" id="KW-0694">RNA-binding</keyword>
<dbReference type="EC" id="3.1.1.29" evidence="1 7"/>
<keyword evidence="3 7" id="KW-0378">Hydrolase</keyword>
<organism evidence="9 10">
    <name type="scientific">Candidatus Yanofskybacteria bacterium CG10_big_fil_rev_8_21_14_0_10_37_15</name>
    <dbReference type="NCBI Taxonomy" id="1975097"/>
    <lineage>
        <taxon>Bacteria</taxon>
        <taxon>Candidatus Yanofskyibacteriota</taxon>
    </lineage>
</organism>